<gene>
    <name evidence="1" type="ORF">APZ00_11590</name>
</gene>
<dbReference type="STRING" id="121719.APZ00_11590"/>
<dbReference type="GO" id="GO:0016787">
    <property type="term" value="F:hydrolase activity"/>
    <property type="evidence" value="ECO:0007669"/>
    <property type="project" value="InterPro"/>
</dbReference>
<proteinExistence type="predicted"/>
<dbReference type="Proteomes" id="UP000064921">
    <property type="component" value="Chromosome"/>
</dbReference>
<organism evidence="1 2">
    <name type="scientific">Pannonibacter phragmitetus</name>
    <dbReference type="NCBI Taxonomy" id="121719"/>
    <lineage>
        <taxon>Bacteria</taxon>
        <taxon>Pseudomonadati</taxon>
        <taxon>Pseudomonadota</taxon>
        <taxon>Alphaproteobacteria</taxon>
        <taxon>Hyphomicrobiales</taxon>
        <taxon>Stappiaceae</taxon>
        <taxon>Pannonibacter</taxon>
    </lineage>
</organism>
<dbReference type="EMBL" id="CP013068">
    <property type="protein sequence ID" value="ALV27628.1"/>
    <property type="molecule type" value="Genomic_DNA"/>
</dbReference>
<dbReference type="Gene3D" id="3.40.50.1820">
    <property type="entry name" value="alpha/beta hydrolase"/>
    <property type="match status" value="1"/>
</dbReference>
<dbReference type="Pfam" id="PF06821">
    <property type="entry name" value="Ser_hydrolase"/>
    <property type="match status" value="1"/>
</dbReference>
<dbReference type="RefSeq" id="WP_058898987.1">
    <property type="nucleotide sequence ID" value="NZ_CP013068.1"/>
</dbReference>
<sequence>MATLNTLPKLILPGIGGSGEAHWQSHWEAADTSFRRFRPSSWDAPELEDWTMALDAAVLQAPARPVLVAHSLACLLVAHAARLLGSRVRGAFLVAVPDPDGPAFPAREAASFANPPALPLPFPALIIASANDPYGTPDHARRRAREWGTGLIEAGALGHINGASGLEDWPQGRMLLEAFCAGLPD</sequence>
<dbReference type="InterPro" id="IPR010662">
    <property type="entry name" value="RBBP9/YdeN"/>
</dbReference>
<name>A0A0U3PJ62_9HYPH</name>
<accession>A0A0U3PJ62</accession>
<evidence type="ECO:0000313" key="2">
    <source>
        <dbReference type="Proteomes" id="UP000064921"/>
    </source>
</evidence>
<dbReference type="AlphaFoldDB" id="A0A0U3PJ62"/>
<reference evidence="1 2" key="1">
    <citation type="submission" date="2015-10" db="EMBL/GenBank/DDBJ databases">
        <title>The world's first case of liver abscess caused by Pannonibacter phragmitetus.</title>
        <authorList>
            <person name="Ming D."/>
            <person name="Wang M."/>
            <person name="Zhou Y."/>
            <person name="Jiang T."/>
            <person name="Hu S."/>
        </authorList>
    </citation>
    <scope>NUCLEOTIDE SEQUENCE [LARGE SCALE GENOMIC DNA]</scope>
    <source>
        <strain evidence="1 2">31801</strain>
    </source>
</reference>
<evidence type="ECO:0008006" key="3">
    <source>
        <dbReference type="Google" id="ProtNLM"/>
    </source>
</evidence>
<evidence type="ECO:0000313" key="1">
    <source>
        <dbReference type="EMBL" id="ALV27628.1"/>
    </source>
</evidence>
<dbReference type="SUPFAM" id="SSF53474">
    <property type="entry name" value="alpha/beta-Hydrolases"/>
    <property type="match status" value="1"/>
</dbReference>
<dbReference type="InterPro" id="IPR029058">
    <property type="entry name" value="AB_hydrolase_fold"/>
</dbReference>
<dbReference type="KEGG" id="pphr:APZ00_11590"/>
<protein>
    <recommendedName>
        <fullName evidence="3">Alpha/beta hydrolase</fullName>
    </recommendedName>
</protein>
<keyword evidence="2" id="KW-1185">Reference proteome</keyword>